<evidence type="ECO:0000256" key="2">
    <source>
        <dbReference type="ARBA" id="ARBA00022801"/>
    </source>
</evidence>
<dbReference type="InterPro" id="IPR006555">
    <property type="entry name" value="ATP-dep_Helicase_C"/>
</dbReference>
<dbReference type="InterPro" id="IPR045028">
    <property type="entry name" value="DinG/Rad3-like"/>
</dbReference>
<gene>
    <name evidence="7" type="ORF">GT347_23910</name>
</gene>
<dbReference type="Proteomes" id="UP000464787">
    <property type="component" value="Chromosome"/>
</dbReference>
<comment type="similarity">
    <text evidence="4">Belongs to the helicase family. DinG subfamily.</text>
</comment>
<evidence type="ECO:0000256" key="5">
    <source>
        <dbReference type="SAM" id="MobiDB-lite"/>
    </source>
</evidence>
<dbReference type="GO" id="GO:0006281">
    <property type="term" value="P:DNA repair"/>
    <property type="evidence" value="ECO:0007669"/>
    <property type="project" value="TreeGrafter"/>
</dbReference>
<sequence length="734" mass="79185">MPALSGDRPAAEPSGLIAAVEQAFEPDGWLAQAAEQFRPREGQRRMAIAVAETIAEGGVLVAEAGTGVGKTYSYLVPALLSGERVLFSTATKTLQDQLFSRDLPRLVQALGLPLRTALLKGRGSYLCLQRLEVARQTDAGGDRSIQRVLAKVETWAQATRTGDLAELPGLDERSPALPLITSTRENCLGAKCPQFRACHINTARRDALAADVVVINHHLFFADLAVRESGMAELLPTVRVAIFDEAHQLNETGVQFLGLQLGSGQLLDFARDVLATGLQQARGLADWPRHAADVERAARELRMSAGDAYAGSKLRWTGLQPEGVDPEGWSGALAAIDSGLEAMQAALDTVSELAPDFVRLFERAAELRRRAALFAQASAPGAVRWADVTASQLRLVESPLDIAQAVRERLLGMKTQPVADAEETPPYSDDDEDDMASLQAGWPSGDTARAAAAQEGERPRAWIFTSATLGTDERLSWFTEPCGLQDARILRVDSPFDYARQAAVFVPPQLPRPADAGHALQLARLVAPAVATLGGRTLVLTTTLRALRTIGEALQQHFGERGAVEVLVQGQGTKRMLLDRFREGDSQGRAGCVLVASASFWEGVDVPGEALQLVVIDKLPFPPPNDPLVEARAQRLEQSGRSAFNSYFVPEAAVALKQGAGRLIRREDDRGILLVGDTRLTGMPYGKRLLAGLPPMRRLHDQAEFEEALAELAALRPPESAGPDAETAADFFDW</sequence>
<feature type="region of interest" description="Disordered" evidence="5">
    <location>
        <begin position="414"/>
        <end position="443"/>
    </location>
</feature>
<dbReference type="PANTHER" id="PTHR11472">
    <property type="entry name" value="DNA REPAIR DEAD HELICASE RAD3/XP-D SUBFAMILY MEMBER"/>
    <property type="match status" value="1"/>
</dbReference>
<dbReference type="InterPro" id="IPR014013">
    <property type="entry name" value="Helic_SF1/SF2_ATP-bd_DinG/Rad3"/>
</dbReference>
<dbReference type="RefSeq" id="WP_160554571.1">
    <property type="nucleotide sequence ID" value="NZ_CP047650.1"/>
</dbReference>
<keyword evidence="1" id="KW-0547">Nucleotide-binding</keyword>
<evidence type="ECO:0000313" key="8">
    <source>
        <dbReference type="Proteomes" id="UP000464787"/>
    </source>
</evidence>
<dbReference type="SMART" id="SM00491">
    <property type="entry name" value="HELICc2"/>
    <property type="match status" value="1"/>
</dbReference>
<feature type="compositionally biased region" description="Acidic residues" evidence="5">
    <location>
        <begin position="420"/>
        <end position="435"/>
    </location>
</feature>
<dbReference type="EMBL" id="CP047650">
    <property type="protein sequence ID" value="QHJ00762.1"/>
    <property type="molecule type" value="Genomic_DNA"/>
</dbReference>
<dbReference type="GO" id="GO:0003676">
    <property type="term" value="F:nucleic acid binding"/>
    <property type="evidence" value="ECO:0007669"/>
    <property type="project" value="InterPro"/>
</dbReference>
<keyword evidence="8" id="KW-1185">Reference proteome</keyword>
<name>A0A857JC56_9BURK</name>
<organism evidence="7 8">
    <name type="scientific">Xylophilus rhododendri</name>
    <dbReference type="NCBI Taxonomy" id="2697032"/>
    <lineage>
        <taxon>Bacteria</taxon>
        <taxon>Pseudomonadati</taxon>
        <taxon>Pseudomonadota</taxon>
        <taxon>Betaproteobacteria</taxon>
        <taxon>Burkholderiales</taxon>
        <taxon>Xylophilus</taxon>
    </lineage>
</organism>
<dbReference type="Pfam" id="PF13307">
    <property type="entry name" value="Helicase_C_2"/>
    <property type="match status" value="1"/>
</dbReference>
<dbReference type="InterPro" id="IPR027417">
    <property type="entry name" value="P-loop_NTPase"/>
</dbReference>
<evidence type="ECO:0000256" key="3">
    <source>
        <dbReference type="ARBA" id="ARBA00022840"/>
    </source>
</evidence>
<dbReference type="PANTHER" id="PTHR11472:SF34">
    <property type="entry name" value="REGULATOR OF TELOMERE ELONGATION HELICASE 1"/>
    <property type="match status" value="1"/>
</dbReference>
<evidence type="ECO:0000256" key="4">
    <source>
        <dbReference type="ARBA" id="ARBA00038058"/>
    </source>
</evidence>
<evidence type="ECO:0000256" key="1">
    <source>
        <dbReference type="ARBA" id="ARBA00022741"/>
    </source>
</evidence>
<feature type="domain" description="Helicase ATP-binding" evidence="6">
    <location>
        <begin position="29"/>
        <end position="295"/>
    </location>
</feature>
<dbReference type="GO" id="GO:0005524">
    <property type="term" value="F:ATP binding"/>
    <property type="evidence" value="ECO:0007669"/>
    <property type="project" value="UniProtKB-KW"/>
</dbReference>
<proteinExistence type="inferred from homology"/>
<keyword evidence="2" id="KW-0378">Hydrolase</keyword>
<dbReference type="Gene3D" id="3.40.50.300">
    <property type="entry name" value="P-loop containing nucleotide triphosphate hydrolases"/>
    <property type="match status" value="2"/>
</dbReference>
<keyword evidence="3" id="KW-0067">ATP-binding</keyword>
<dbReference type="PROSITE" id="PS51193">
    <property type="entry name" value="HELICASE_ATP_BIND_2"/>
    <property type="match status" value="1"/>
</dbReference>
<dbReference type="GO" id="GO:0016818">
    <property type="term" value="F:hydrolase activity, acting on acid anhydrides, in phosphorus-containing anhydrides"/>
    <property type="evidence" value="ECO:0007669"/>
    <property type="project" value="InterPro"/>
</dbReference>
<dbReference type="GO" id="GO:0003678">
    <property type="term" value="F:DNA helicase activity"/>
    <property type="evidence" value="ECO:0007669"/>
    <property type="project" value="TreeGrafter"/>
</dbReference>
<evidence type="ECO:0000313" key="7">
    <source>
        <dbReference type="EMBL" id="QHJ00762.1"/>
    </source>
</evidence>
<dbReference type="SUPFAM" id="SSF52540">
    <property type="entry name" value="P-loop containing nucleoside triphosphate hydrolases"/>
    <property type="match status" value="2"/>
</dbReference>
<dbReference type="AlphaFoldDB" id="A0A857JC56"/>
<keyword evidence="7" id="KW-0347">Helicase</keyword>
<protein>
    <submittedName>
        <fullName evidence="7">ATP-dependent DNA helicase</fullName>
    </submittedName>
</protein>
<dbReference type="KEGG" id="xyk:GT347_23910"/>
<reference evidence="7 8" key="1">
    <citation type="submission" date="2020-01" db="EMBL/GenBank/DDBJ databases">
        <title>Genome sequencing of strain KACC 21265.</title>
        <authorList>
            <person name="Heo J."/>
            <person name="Kim S.-J."/>
            <person name="Kim J.-S."/>
            <person name="Hong S.-B."/>
            <person name="Kwon S.-W."/>
        </authorList>
    </citation>
    <scope>NUCLEOTIDE SEQUENCE [LARGE SCALE GENOMIC DNA]</scope>
    <source>
        <strain evidence="7 8">KACC 21265</strain>
    </source>
</reference>
<evidence type="ECO:0000259" key="6">
    <source>
        <dbReference type="PROSITE" id="PS51193"/>
    </source>
</evidence>
<accession>A0A857JC56</accession>